<dbReference type="EMBL" id="BAAAZG010000022">
    <property type="protein sequence ID" value="GAA4076077.1"/>
    <property type="molecule type" value="Genomic_DNA"/>
</dbReference>
<sequence>MKRLSLPPGPFWDACEPAQPARTPHIAAATAIRAAAGTRLGRDGAALGTAEIRGLTKPSYYRT</sequence>
<gene>
    <name evidence="1" type="ORF">GCM10022214_36690</name>
</gene>
<evidence type="ECO:0000313" key="1">
    <source>
        <dbReference type="EMBL" id="GAA4076077.1"/>
    </source>
</evidence>
<proteinExistence type="predicted"/>
<evidence type="ECO:0000313" key="2">
    <source>
        <dbReference type="Proteomes" id="UP001500683"/>
    </source>
</evidence>
<organism evidence="1 2">
    <name type="scientific">Actinomadura miaoliensis</name>
    <dbReference type="NCBI Taxonomy" id="430685"/>
    <lineage>
        <taxon>Bacteria</taxon>
        <taxon>Bacillati</taxon>
        <taxon>Actinomycetota</taxon>
        <taxon>Actinomycetes</taxon>
        <taxon>Streptosporangiales</taxon>
        <taxon>Thermomonosporaceae</taxon>
        <taxon>Actinomadura</taxon>
    </lineage>
</organism>
<reference evidence="2" key="1">
    <citation type="journal article" date="2019" name="Int. J. Syst. Evol. Microbiol.">
        <title>The Global Catalogue of Microorganisms (GCM) 10K type strain sequencing project: providing services to taxonomists for standard genome sequencing and annotation.</title>
        <authorList>
            <consortium name="The Broad Institute Genomics Platform"/>
            <consortium name="The Broad Institute Genome Sequencing Center for Infectious Disease"/>
            <person name="Wu L."/>
            <person name="Ma J."/>
        </authorList>
    </citation>
    <scope>NUCLEOTIDE SEQUENCE [LARGE SCALE GENOMIC DNA]</scope>
    <source>
        <strain evidence="2">JCM 16702</strain>
    </source>
</reference>
<comment type="caution">
    <text evidence="1">The sequence shown here is derived from an EMBL/GenBank/DDBJ whole genome shotgun (WGS) entry which is preliminary data.</text>
</comment>
<name>A0ABP7VWG1_9ACTN</name>
<dbReference type="Proteomes" id="UP001500683">
    <property type="component" value="Unassembled WGS sequence"/>
</dbReference>
<accession>A0ABP7VWG1</accession>
<keyword evidence="2" id="KW-1185">Reference proteome</keyword>
<protein>
    <submittedName>
        <fullName evidence="1">Uncharacterized protein</fullName>
    </submittedName>
</protein>